<dbReference type="Pfam" id="PF04548">
    <property type="entry name" value="AIG1"/>
    <property type="match status" value="1"/>
</dbReference>
<evidence type="ECO:0000259" key="5">
    <source>
        <dbReference type="PROSITE" id="PS51720"/>
    </source>
</evidence>
<protein>
    <recommendedName>
        <fullName evidence="5">AIG1-type G domain-containing protein</fullName>
    </recommendedName>
</protein>
<evidence type="ECO:0000256" key="4">
    <source>
        <dbReference type="SAM" id="MobiDB-lite"/>
    </source>
</evidence>
<dbReference type="PANTHER" id="PTHR10903:SF184">
    <property type="entry name" value="GTP-BINDING PROTEIN A"/>
    <property type="match status" value="1"/>
</dbReference>
<dbReference type="Proteomes" id="UP001347796">
    <property type="component" value="Unassembled WGS sequence"/>
</dbReference>
<evidence type="ECO:0000256" key="1">
    <source>
        <dbReference type="ARBA" id="ARBA00008535"/>
    </source>
</evidence>
<dbReference type="EMBL" id="JAZGQO010000010">
    <property type="protein sequence ID" value="KAK6176323.1"/>
    <property type="molecule type" value="Genomic_DNA"/>
</dbReference>
<gene>
    <name evidence="6" type="ORF">SNE40_014627</name>
</gene>
<feature type="region of interest" description="Disordered" evidence="4">
    <location>
        <begin position="201"/>
        <end position="236"/>
    </location>
</feature>
<reference evidence="6 7" key="1">
    <citation type="submission" date="2024-01" db="EMBL/GenBank/DDBJ databases">
        <title>The genome of the rayed Mediterranean limpet Patella caerulea (Linnaeus, 1758).</title>
        <authorList>
            <person name="Anh-Thu Weber A."/>
            <person name="Halstead-Nussloch G."/>
        </authorList>
    </citation>
    <scope>NUCLEOTIDE SEQUENCE [LARGE SCALE GENOMIC DNA]</scope>
    <source>
        <strain evidence="6">AATW-2023a</strain>
        <tissue evidence="6">Whole specimen</tissue>
    </source>
</reference>
<dbReference type="PROSITE" id="PS51720">
    <property type="entry name" value="G_AIG1"/>
    <property type="match status" value="1"/>
</dbReference>
<dbReference type="PANTHER" id="PTHR10903">
    <property type="entry name" value="GTPASE, IMAP FAMILY MEMBER-RELATED"/>
    <property type="match status" value="1"/>
</dbReference>
<accession>A0AAN8PJE9</accession>
<dbReference type="InterPro" id="IPR027417">
    <property type="entry name" value="P-loop_NTPase"/>
</dbReference>
<sequence>MVIRMVLIGESGTGKSYTANSILGKSLLRVSSKGVPTTKSCTVGETDRFGTKFKIVDTPGFLGGDLETKNHMKKIVELTHPGPQVFLFTFSCGSLFCENDLGVINLYKEYFGDDIYKHGVVLFTQKNSKFCKGTPASYIRSSPKDLRELVEFCGNRVAQIDNAYPAEIDVDVRNLISIVVDLVNERDLRYLTLDSVNNNHSDGVNVGTSQTTHSGSVKSKNSDSNKDISTKGANSSSNKPCLMYNCSDELVKQQMKLLGDEMSKMSSLERKLKKEKDLQKSPSCKNSDIVWCKMADDGISLITQFNQCIEDIFQDDASALLPDENAR</sequence>
<evidence type="ECO:0000256" key="3">
    <source>
        <dbReference type="ARBA" id="ARBA00023134"/>
    </source>
</evidence>
<dbReference type="SUPFAM" id="SSF52540">
    <property type="entry name" value="P-loop containing nucleoside triphosphate hydrolases"/>
    <property type="match status" value="1"/>
</dbReference>
<evidence type="ECO:0000313" key="6">
    <source>
        <dbReference type="EMBL" id="KAK6176323.1"/>
    </source>
</evidence>
<organism evidence="6 7">
    <name type="scientific">Patella caerulea</name>
    <name type="common">Rayed Mediterranean limpet</name>
    <dbReference type="NCBI Taxonomy" id="87958"/>
    <lineage>
        <taxon>Eukaryota</taxon>
        <taxon>Metazoa</taxon>
        <taxon>Spiralia</taxon>
        <taxon>Lophotrochozoa</taxon>
        <taxon>Mollusca</taxon>
        <taxon>Gastropoda</taxon>
        <taxon>Patellogastropoda</taxon>
        <taxon>Patelloidea</taxon>
        <taxon>Patellidae</taxon>
        <taxon>Patella</taxon>
    </lineage>
</organism>
<dbReference type="Gene3D" id="3.40.50.300">
    <property type="entry name" value="P-loop containing nucleotide triphosphate hydrolases"/>
    <property type="match status" value="1"/>
</dbReference>
<dbReference type="AlphaFoldDB" id="A0AAN8PJE9"/>
<evidence type="ECO:0000256" key="2">
    <source>
        <dbReference type="ARBA" id="ARBA00022741"/>
    </source>
</evidence>
<feature type="compositionally biased region" description="Basic and acidic residues" evidence="4">
    <location>
        <begin position="220"/>
        <end position="229"/>
    </location>
</feature>
<comment type="caution">
    <text evidence="6">The sequence shown here is derived from an EMBL/GenBank/DDBJ whole genome shotgun (WGS) entry which is preliminary data.</text>
</comment>
<name>A0AAN8PJE9_PATCE</name>
<proteinExistence type="inferred from homology"/>
<evidence type="ECO:0000313" key="7">
    <source>
        <dbReference type="Proteomes" id="UP001347796"/>
    </source>
</evidence>
<dbReference type="InterPro" id="IPR045058">
    <property type="entry name" value="GIMA/IAN/Toc"/>
</dbReference>
<dbReference type="GO" id="GO:0005525">
    <property type="term" value="F:GTP binding"/>
    <property type="evidence" value="ECO:0007669"/>
    <property type="project" value="UniProtKB-KW"/>
</dbReference>
<comment type="similarity">
    <text evidence="1">Belongs to the TRAFAC class TrmE-Era-EngA-EngB-Septin-like GTPase superfamily. AIG1/Toc34/Toc159-like paraseptin GTPase family. IAN subfamily.</text>
</comment>
<keyword evidence="2" id="KW-0547">Nucleotide-binding</keyword>
<feature type="compositionally biased region" description="Polar residues" evidence="4">
    <location>
        <begin position="201"/>
        <end position="213"/>
    </location>
</feature>
<keyword evidence="3" id="KW-0342">GTP-binding</keyword>
<feature type="domain" description="AIG1-type G" evidence="5">
    <location>
        <begin position="1"/>
        <end position="200"/>
    </location>
</feature>
<dbReference type="InterPro" id="IPR006703">
    <property type="entry name" value="G_AIG1"/>
</dbReference>
<keyword evidence="7" id="KW-1185">Reference proteome</keyword>